<dbReference type="PANTHER" id="PTHR12461:SF98">
    <property type="entry name" value="CUPIN-LIKE DOMAIN-CONTAINING PROTEIN"/>
    <property type="match status" value="1"/>
</dbReference>
<evidence type="ECO:0000313" key="3">
    <source>
        <dbReference type="EMBL" id="VEU35668.1"/>
    </source>
</evidence>
<evidence type="ECO:0000313" key="4">
    <source>
        <dbReference type="Proteomes" id="UP000291116"/>
    </source>
</evidence>
<keyword evidence="1" id="KW-0472">Membrane</keyword>
<dbReference type="Gene3D" id="2.60.120.10">
    <property type="entry name" value="Jelly Rolls"/>
    <property type="match status" value="1"/>
</dbReference>
<sequence length="649" mass="72269">MNDMLLKRLMTTNTTSRKKTVATTTSPLSLSSRRGTTAAITKKHKRYVLFVSWKQQYEKDPTRTVLAAAMAALILAAAATAIVEIFLVSSTSLRPRSPTVSVSRLVAKSMASISISFVNGRGVRRPRGHRYYDYWRDEDHEDFEPYPWKFMKRPFSSSGSKNADVNNLGIALDDETYVPEQTLDKNSNANIERKLTSKSKEDVIFNDRSSFYAKLRQSYESFFPPPYLSSSSRNDANAKRALQAVEDLQTYTNLQTYLSASNPVNPDNSDSSGNSSGHNLYYDIHNCTEEPLPGYPKEWNLLHDVLGQWPADDPELPASGTLYQGLCVFDLQANPDDLRKAIAYRNAEVPFVVRGDPAVAQTVERWNAPHYLEALLGDLPHGTETSASGSFTYWTANGVDSRKYPMDAASYKAPTDLTEMTFAKWMALANVTDPQLLGPESPHYYFRVVGCAPARPPTHHNNGHGADSFEDNTCSILPGKARHVPYLADELPFYTQTKASLYVKEPLAEKIALQGPAGAGSKALNCRFGMKGVMTTNHFDGERNFVTVLSGERRYILAHPRQCGNMALFPYGHPSARHSSVDWARPDLLAHPRFEAAEGNEVVLQAGDSLFLPSLWFHYIVSMSTNIQCNTRSGMDGRHVSDLDESCGW</sequence>
<dbReference type="AlphaFoldDB" id="A0A448Z0V4"/>
<dbReference type="OrthoDB" id="415358at2759"/>
<dbReference type="PANTHER" id="PTHR12461">
    <property type="entry name" value="HYPOXIA-INDUCIBLE FACTOR 1 ALPHA INHIBITOR-RELATED"/>
    <property type="match status" value="1"/>
</dbReference>
<dbReference type="Pfam" id="PF13621">
    <property type="entry name" value="Cupin_8"/>
    <property type="match status" value="1"/>
</dbReference>
<keyword evidence="4" id="KW-1185">Reference proteome</keyword>
<dbReference type="SUPFAM" id="SSF51197">
    <property type="entry name" value="Clavaminate synthase-like"/>
    <property type="match status" value="1"/>
</dbReference>
<dbReference type="InterPro" id="IPR014710">
    <property type="entry name" value="RmlC-like_jellyroll"/>
</dbReference>
<proteinExistence type="predicted"/>
<dbReference type="InterPro" id="IPR041667">
    <property type="entry name" value="Cupin_8"/>
</dbReference>
<dbReference type="InterPro" id="IPR003347">
    <property type="entry name" value="JmjC_dom"/>
</dbReference>
<evidence type="ECO:0000256" key="1">
    <source>
        <dbReference type="SAM" id="Phobius"/>
    </source>
</evidence>
<evidence type="ECO:0000259" key="2">
    <source>
        <dbReference type="PROSITE" id="PS51184"/>
    </source>
</evidence>
<dbReference type="PROSITE" id="PS51184">
    <property type="entry name" value="JMJC"/>
    <property type="match status" value="1"/>
</dbReference>
<reference evidence="3 4" key="1">
    <citation type="submission" date="2019-01" db="EMBL/GenBank/DDBJ databases">
        <authorList>
            <person name="Ferrante I. M."/>
        </authorList>
    </citation>
    <scope>NUCLEOTIDE SEQUENCE [LARGE SCALE GENOMIC DNA]</scope>
    <source>
        <strain evidence="3 4">B856</strain>
    </source>
</reference>
<protein>
    <recommendedName>
        <fullName evidence="2">JmjC domain-containing protein</fullName>
    </recommendedName>
</protein>
<name>A0A448Z0V4_9STRA</name>
<organism evidence="3 4">
    <name type="scientific">Pseudo-nitzschia multistriata</name>
    <dbReference type="NCBI Taxonomy" id="183589"/>
    <lineage>
        <taxon>Eukaryota</taxon>
        <taxon>Sar</taxon>
        <taxon>Stramenopiles</taxon>
        <taxon>Ochrophyta</taxon>
        <taxon>Bacillariophyta</taxon>
        <taxon>Bacillariophyceae</taxon>
        <taxon>Bacillariophycidae</taxon>
        <taxon>Bacillariales</taxon>
        <taxon>Bacillariaceae</taxon>
        <taxon>Pseudo-nitzschia</taxon>
    </lineage>
</organism>
<keyword evidence="1" id="KW-1133">Transmembrane helix</keyword>
<dbReference type="EMBL" id="CAACVS010000065">
    <property type="protein sequence ID" value="VEU35668.1"/>
    <property type="molecule type" value="Genomic_DNA"/>
</dbReference>
<accession>A0A448Z0V4</accession>
<dbReference type="SMART" id="SM00558">
    <property type="entry name" value="JmjC"/>
    <property type="match status" value="1"/>
</dbReference>
<keyword evidence="1" id="KW-0812">Transmembrane</keyword>
<gene>
    <name evidence="3" type="ORF">PSNMU_V1.4_AUG-EV-PASAV3_0024130</name>
</gene>
<feature type="domain" description="JmjC" evidence="2">
    <location>
        <begin position="485"/>
        <end position="649"/>
    </location>
</feature>
<dbReference type="Proteomes" id="UP000291116">
    <property type="component" value="Unassembled WGS sequence"/>
</dbReference>
<feature type="transmembrane region" description="Helical" evidence="1">
    <location>
        <begin position="64"/>
        <end position="88"/>
    </location>
</feature>